<sequence length="277" mass="31744">MQQLRLGKMLAHSAIYIVLVLLSAIAILPLLYMLSLALQSDKEIFAGIPVLIPTDPQWQNFLAIWQKAPFARFFLNSVIVAGVITLSHLFFDPLAGYVFAKFRFPLKNVIFLLILGTLMIPFFVRMIPLYIIMAQLHWLDTYQSLIAPFLMSAFGIFLMRQFIQPLPFELIDAARLDGCSEFGIYWKIILPQVKPALATLGLFTFIFQWDEFLWPLIVVNSTEMRTMPVGLTLFNQEFFTQWNYTAAGAVVLFIPILVLFLFLQRYFVKGISLSGLK</sequence>
<evidence type="ECO:0000256" key="6">
    <source>
        <dbReference type="ARBA" id="ARBA00023136"/>
    </source>
</evidence>
<comment type="subcellular location">
    <subcellularLocation>
        <location evidence="1 7">Cell membrane</location>
        <topology evidence="1 7">Multi-pass membrane protein</topology>
    </subcellularLocation>
</comment>
<dbReference type="AlphaFoldDB" id="A0A8J3IR97"/>
<feature type="transmembrane region" description="Helical" evidence="7">
    <location>
        <begin position="111"/>
        <end position="133"/>
    </location>
</feature>
<evidence type="ECO:0000256" key="5">
    <source>
        <dbReference type="ARBA" id="ARBA00022989"/>
    </source>
</evidence>
<keyword evidence="4 7" id="KW-0812">Transmembrane</keyword>
<dbReference type="PANTHER" id="PTHR43744">
    <property type="entry name" value="ABC TRANSPORTER PERMEASE PROTEIN MG189-RELATED-RELATED"/>
    <property type="match status" value="1"/>
</dbReference>
<keyword evidence="5 7" id="KW-1133">Transmembrane helix</keyword>
<gene>
    <name evidence="9" type="ORF">KSF_093590</name>
</gene>
<feature type="domain" description="ABC transmembrane type-1" evidence="8">
    <location>
        <begin position="74"/>
        <end position="263"/>
    </location>
</feature>
<feature type="transmembrane region" description="Helical" evidence="7">
    <location>
        <begin position="14"/>
        <end position="34"/>
    </location>
</feature>
<dbReference type="InterPro" id="IPR035906">
    <property type="entry name" value="MetI-like_sf"/>
</dbReference>
<reference evidence="9" key="1">
    <citation type="submission" date="2020-10" db="EMBL/GenBank/DDBJ databases">
        <title>Taxonomic study of unclassified bacteria belonging to the class Ktedonobacteria.</title>
        <authorList>
            <person name="Yabe S."/>
            <person name="Wang C.M."/>
            <person name="Zheng Y."/>
            <person name="Sakai Y."/>
            <person name="Cavaletti L."/>
            <person name="Monciardini P."/>
            <person name="Donadio S."/>
        </authorList>
    </citation>
    <scope>NUCLEOTIDE SEQUENCE</scope>
    <source>
        <strain evidence="9">ID150040</strain>
    </source>
</reference>
<name>A0A8J3IR97_9CHLR</name>
<dbReference type="Gene3D" id="1.10.3720.10">
    <property type="entry name" value="MetI-like"/>
    <property type="match status" value="1"/>
</dbReference>
<organism evidence="9 10">
    <name type="scientific">Reticulibacter mediterranei</name>
    <dbReference type="NCBI Taxonomy" id="2778369"/>
    <lineage>
        <taxon>Bacteria</taxon>
        <taxon>Bacillati</taxon>
        <taxon>Chloroflexota</taxon>
        <taxon>Ktedonobacteria</taxon>
        <taxon>Ktedonobacterales</taxon>
        <taxon>Reticulibacteraceae</taxon>
        <taxon>Reticulibacter</taxon>
    </lineage>
</organism>
<comment type="caution">
    <text evidence="9">The sequence shown here is derived from an EMBL/GenBank/DDBJ whole genome shotgun (WGS) entry which is preliminary data.</text>
</comment>
<keyword evidence="3" id="KW-1003">Cell membrane</keyword>
<dbReference type="SUPFAM" id="SSF161098">
    <property type="entry name" value="MetI-like"/>
    <property type="match status" value="1"/>
</dbReference>
<feature type="transmembrane region" description="Helical" evidence="7">
    <location>
        <begin position="145"/>
        <end position="163"/>
    </location>
</feature>
<dbReference type="RefSeq" id="WP_220209959.1">
    <property type="nucleotide sequence ID" value="NZ_BNJK01000002.1"/>
</dbReference>
<dbReference type="Proteomes" id="UP000597444">
    <property type="component" value="Unassembled WGS sequence"/>
</dbReference>
<dbReference type="EMBL" id="BNJK01000002">
    <property type="protein sequence ID" value="GHO99311.1"/>
    <property type="molecule type" value="Genomic_DNA"/>
</dbReference>
<dbReference type="InterPro" id="IPR000515">
    <property type="entry name" value="MetI-like"/>
</dbReference>
<evidence type="ECO:0000256" key="4">
    <source>
        <dbReference type="ARBA" id="ARBA00022692"/>
    </source>
</evidence>
<protein>
    <submittedName>
        <fullName evidence="9">Sugar ABC transporter permease</fullName>
    </submittedName>
</protein>
<feature type="transmembrane region" description="Helical" evidence="7">
    <location>
        <begin position="242"/>
        <end position="263"/>
    </location>
</feature>
<keyword evidence="2 7" id="KW-0813">Transport</keyword>
<evidence type="ECO:0000256" key="1">
    <source>
        <dbReference type="ARBA" id="ARBA00004651"/>
    </source>
</evidence>
<dbReference type="PANTHER" id="PTHR43744:SF12">
    <property type="entry name" value="ABC TRANSPORTER PERMEASE PROTEIN MG189-RELATED"/>
    <property type="match status" value="1"/>
</dbReference>
<evidence type="ECO:0000256" key="2">
    <source>
        <dbReference type="ARBA" id="ARBA00022448"/>
    </source>
</evidence>
<feature type="transmembrane region" description="Helical" evidence="7">
    <location>
        <begin position="73"/>
        <end position="91"/>
    </location>
</feature>
<evidence type="ECO:0000256" key="3">
    <source>
        <dbReference type="ARBA" id="ARBA00022475"/>
    </source>
</evidence>
<comment type="similarity">
    <text evidence="7">Belongs to the binding-protein-dependent transport system permease family.</text>
</comment>
<keyword evidence="10" id="KW-1185">Reference proteome</keyword>
<dbReference type="CDD" id="cd06261">
    <property type="entry name" value="TM_PBP2"/>
    <property type="match status" value="1"/>
</dbReference>
<dbReference type="GO" id="GO:0005886">
    <property type="term" value="C:plasma membrane"/>
    <property type="evidence" value="ECO:0007669"/>
    <property type="project" value="UniProtKB-SubCell"/>
</dbReference>
<dbReference type="Pfam" id="PF00528">
    <property type="entry name" value="BPD_transp_1"/>
    <property type="match status" value="1"/>
</dbReference>
<dbReference type="PROSITE" id="PS50928">
    <property type="entry name" value="ABC_TM1"/>
    <property type="match status" value="1"/>
</dbReference>
<evidence type="ECO:0000256" key="7">
    <source>
        <dbReference type="RuleBase" id="RU363032"/>
    </source>
</evidence>
<evidence type="ECO:0000313" key="10">
    <source>
        <dbReference type="Proteomes" id="UP000597444"/>
    </source>
</evidence>
<accession>A0A8J3IR97</accession>
<keyword evidence="6 7" id="KW-0472">Membrane</keyword>
<proteinExistence type="inferred from homology"/>
<evidence type="ECO:0000259" key="8">
    <source>
        <dbReference type="PROSITE" id="PS50928"/>
    </source>
</evidence>
<evidence type="ECO:0000313" key="9">
    <source>
        <dbReference type="EMBL" id="GHO99311.1"/>
    </source>
</evidence>
<dbReference type="GO" id="GO:0055085">
    <property type="term" value="P:transmembrane transport"/>
    <property type="evidence" value="ECO:0007669"/>
    <property type="project" value="InterPro"/>
</dbReference>